<dbReference type="InterPro" id="IPR008920">
    <property type="entry name" value="TF_FadR/GntR_C"/>
</dbReference>
<evidence type="ECO:0000256" key="2">
    <source>
        <dbReference type="ARBA" id="ARBA00023125"/>
    </source>
</evidence>
<dbReference type="SUPFAM" id="SSF48008">
    <property type="entry name" value="GntR ligand-binding domain-like"/>
    <property type="match status" value="1"/>
</dbReference>
<dbReference type="Proteomes" id="UP000315914">
    <property type="component" value="Unassembled WGS sequence"/>
</dbReference>
<feature type="domain" description="HTH gntR-type" evidence="4">
    <location>
        <begin position="7"/>
        <end position="74"/>
    </location>
</feature>
<proteinExistence type="predicted"/>
<protein>
    <submittedName>
        <fullName evidence="5">GntR family transcriptional regulator</fullName>
    </submittedName>
</protein>
<dbReference type="InterPro" id="IPR036388">
    <property type="entry name" value="WH-like_DNA-bd_sf"/>
</dbReference>
<accession>A0A560INR6</accession>
<evidence type="ECO:0000256" key="3">
    <source>
        <dbReference type="ARBA" id="ARBA00023163"/>
    </source>
</evidence>
<dbReference type="SMART" id="SM00345">
    <property type="entry name" value="HTH_GNTR"/>
    <property type="match status" value="1"/>
</dbReference>
<reference evidence="5 6" key="1">
    <citation type="submission" date="2019-06" db="EMBL/GenBank/DDBJ databases">
        <title>Genomic Encyclopedia of Type Strains, Phase IV (KMG-V): Genome sequencing to study the core and pangenomes of soil and plant-associated prokaryotes.</title>
        <authorList>
            <person name="Whitman W."/>
        </authorList>
    </citation>
    <scope>NUCLEOTIDE SEQUENCE [LARGE SCALE GENOMIC DNA]</scope>
    <source>
        <strain evidence="5 6">BR 10556</strain>
    </source>
</reference>
<dbReference type="PROSITE" id="PS50949">
    <property type="entry name" value="HTH_GNTR"/>
    <property type="match status" value="1"/>
</dbReference>
<dbReference type="Pfam" id="PF07729">
    <property type="entry name" value="FCD"/>
    <property type="match status" value="1"/>
</dbReference>
<gene>
    <name evidence="5" type="ORF">FBZ95_106561</name>
</gene>
<dbReference type="GO" id="GO:0003677">
    <property type="term" value="F:DNA binding"/>
    <property type="evidence" value="ECO:0007669"/>
    <property type="project" value="UniProtKB-KW"/>
</dbReference>
<keyword evidence="3" id="KW-0804">Transcription</keyword>
<dbReference type="Gene3D" id="1.20.120.530">
    <property type="entry name" value="GntR ligand-binding domain-like"/>
    <property type="match status" value="1"/>
</dbReference>
<comment type="caution">
    <text evidence="5">The sequence shown here is derived from an EMBL/GenBank/DDBJ whole genome shotgun (WGS) entry which is preliminary data.</text>
</comment>
<evidence type="ECO:0000313" key="5">
    <source>
        <dbReference type="EMBL" id="TWB72846.1"/>
    </source>
</evidence>
<evidence type="ECO:0000313" key="6">
    <source>
        <dbReference type="Proteomes" id="UP000315914"/>
    </source>
</evidence>
<dbReference type="PANTHER" id="PTHR43537:SF45">
    <property type="entry name" value="GNTR FAMILY REGULATORY PROTEIN"/>
    <property type="match status" value="1"/>
</dbReference>
<organism evidence="5 6">
    <name type="scientific">Bradyrhizobium sacchari</name>
    <dbReference type="NCBI Taxonomy" id="1399419"/>
    <lineage>
        <taxon>Bacteria</taxon>
        <taxon>Pseudomonadati</taxon>
        <taxon>Pseudomonadota</taxon>
        <taxon>Alphaproteobacteria</taxon>
        <taxon>Hyphomicrobiales</taxon>
        <taxon>Nitrobacteraceae</taxon>
        <taxon>Bradyrhizobium</taxon>
    </lineage>
</organism>
<dbReference type="GO" id="GO:0003700">
    <property type="term" value="F:DNA-binding transcription factor activity"/>
    <property type="evidence" value="ECO:0007669"/>
    <property type="project" value="InterPro"/>
</dbReference>
<evidence type="ECO:0000256" key="1">
    <source>
        <dbReference type="ARBA" id="ARBA00023015"/>
    </source>
</evidence>
<dbReference type="EMBL" id="VITW01000006">
    <property type="protein sequence ID" value="TWB72846.1"/>
    <property type="molecule type" value="Genomic_DNA"/>
</dbReference>
<keyword evidence="6" id="KW-1185">Reference proteome</keyword>
<dbReference type="Gene3D" id="1.10.10.10">
    <property type="entry name" value="Winged helix-like DNA-binding domain superfamily/Winged helix DNA-binding domain"/>
    <property type="match status" value="1"/>
</dbReference>
<dbReference type="InterPro" id="IPR000524">
    <property type="entry name" value="Tscrpt_reg_HTH_GntR"/>
</dbReference>
<keyword evidence="1" id="KW-0805">Transcription regulation</keyword>
<dbReference type="STRING" id="1399419.A5906_39960"/>
<dbReference type="PRINTS" id="PR00035">
    <property type="entry name" value="HTHGNTR"/>
</dbReference>
<dbReference type="RefSeq" id="WP_201723794.1">
    <property type="nucleotide sequence ID" value="NZ_LWIG01000015.1"/>
</dbReference>
<evidence type="ECO:0000259" key="4">
    <source>
        <dbReference type="PROSITE" id="PS50949"/>
    </source>
</evidence>
<keyword evidence="2" id="KW-0238">DNA-binding</keyword>
<dbReference type="SMART" id="SM00895">
    <property type="entry name" value="FCD"/>
    <property type="match status" value="1"/>
</dbReference>
<name>A0A560INR6_9BRAD</name>
<dbReference type="SUPFAM" id="SSF46785">
    <property type="entry name" value="Winged helix' DNA-binding domain"/>
    <property type="match status" value="1"/>
</dbReference>
<dbReference type="InterPro" id="IPR011711">
    <property type="entry name" value="GntR_C"/>
</dbReference>
<dbReference type="Pfam" id="PF00392">
    <property type="entry name" value="GntR"/>
    <property type="match status" value="1"/>
</dbReference>
<sequence length="225" mass="24575">MNEIPYQLMRADIYGVLRRELLSCAIRPGAEIRDAEIAERFAVSRSPVRDALLRLEAEGLVVISPRKGYRAAPISIADARDLFEFRAILEPACAASVASEATDEALRGLDRFCSMDGFAAGAAAAEPTFVQYNREFHLAIAGLCTNQRMREAAIDLIEQFDRLVIVSISSSEAGGQQEALIAEHCEIITALQARDGKRAGRILARHAGRARKRVLSALSRSPIVP</sequence>
<dbReference type="AlphaFoldDB" id="A0A560INR6"/>
<dbReference type="PANTHER" id="PTHR43537">
    <property type="entry name" value="TRANSCRIPTIONAL REGULATOR, GNTR FAMILY"/>
    <property type="match status" value="1"/>
</dbReference>
<dbReference type="InterPro" id="IPR036390">
    <property type="entry name" value="WH_DNA-bd_sf"/>
</dbReference>